<proteinExistence type="inferred from homology"/>
<dbReference type="Pfam" id="PF05773">
    <property type="entry name" value="RWD"/>
    <property type="match status" value="1"/>
</dbReference>
<evidence type="ECO:0000259" key="8">
    <source>
        <dbReference type="PROSITE" id="PS50908"/>
    </source>
</evidence>
<dbReference type="Pfam" id="PF01205">
    <property type="entry name" value="Impact_N"/>
    <property type="match status" value="1"/>
</dbReference>
<keyword evidence="3" id="KW-0963">Cytoplasm</keyword>
<reference evidence="9 10" key="1">
    <citation type="journal article" date="2020" name="bioRxiv">
        <title>Whole genome comparisons of ergot fungi reveals the divergence and evolution of species within the genus Claviceps are the result of varying mechanisms driving genome evolution and host range expansion.</title>
        <authorList>
            <person name="Wyka S.A."/>
            <person name="Mondo S.J."/>
            <person name="Liu M."/>
            <person name="Dettman J."/>
            <person name="Nalam V."/>
            <person name="Broders K.D."/>
        </authorList>
    </citation>
    <scope>NUCLEOTIDE SEQUENCE [LARGE SCALE GENOMIC DNA]</scope>
    <source>
        <strain evidence="9 10">CCC 1485</strain>
    </source>
</reference>
<dbReference type="GO" id="GO:0140469">
    <property type="term" value="P:GCN2-mediated signaling"/>
    <property type="evidence" value="ECO:0007669"/>
    <property type="project" value="TreeGrafter"/>
</dbReference>
<dbReference type="AlphaFoldDB" id="A0A9P7SIK2"/>
<dbReference type="InterPro" id="IPR036956">
    <property type="entry name" value="Impact_N_sf"/>
</dbReference>
<comment type="similarity">
    <text evidence="2">Belongs to the IMPACT family.</text>
</comment>
<dbReference type="OrthoDB" id="69641at2759"/>
<dbReference type="InterPro" id="IPR006575">
    <property type="entry name" value="RWD_dom"/>
</dbReference>
<sequence>MSDDLLDEVEAINSIYGPDSLTPTTPDASSAHEYILKLPADEAFSSPNSPTGSSTSSSLRIHFPDSYPSCAPIVVGTHHSSGGVKGAGAKDFELFRTVLGDVFQEGCVCLFDAIEEFTRRRTEALEEREEPSSEEGGGTAAAAAAAAAVSAAEETRSAVTTKGSDAPGREDGGHGLSTTAMDPPDWTLSEVLVENKSTFVARVARVSSPEEAKRYIAYLLATDKKTRGATHNITAWRIRAEGPAGAGTGLQFQDCDDDGETAAGGRLLHLLQVMDVWGVVVVVSRWFGGVKLGPRRFAVINGVARDGLVRAGVVREKEEGRDKGKKRR</sequence>
<evidence type="ECO:0000256" key="5">
    <source>
        <dbReference type="ARBA" id="ARBA00022845"/>
    </source>
</evidence>
<dbReference type="PANTHER" id="PTHR16301:SF25">
    <property type="entry name" value="PROTEIN IMPACT"/>
    <property type="match status" value="1"/>
</dbReference>
<dbReference type="Proteomes" id="UP000706124">
    <property type="component" value="Unassembled WGS sequence"/>
</dbReference>
<evidence type="ECO:0000256" key="7">
    <source>
        <dbReference type="SAM" id="MobiDB-lite"/>
    </source>
</evidence>
<evidence type="ECO:0000256" key="2">
    <source>
        <dbReference type="ARBA" id="ARBA00007665"/>
    </source>
</evidence>
<dbReference type="InterPro" id="IPR016135">
    <property type="entry name" value="UBQ-conjugating_enzyme/RWD"/>
</dbReference>
<feature type="compositionally biased region" description="Low complexity" evidence="7">
    <location>
        <begin position="140"/>
        <end position="152"/>
    </location>
</feature>
<evidence type="ECO:0000313" key="10">
    <source>
        <dbReference type="Proteomes" id="UP000706124"/>
    </source>
</evidence>
<dbReference type="SUPFAM" id="SSF54211">
    <property type="entry name" value="Ribosomal protein S5 domain 2-like"/>
    <property type="match status" value="1"/>
</dbReference>
<dbReference type="GO" id="GO:0006446">
    <property type="term" value="P:regulation of translational initiation"/>
    <property type="evidence" value="ECO:0007669"/>
    <property type="project" value="TreeGrafter"/>
</dbReference>
<dbReference type="PANTHER" id="PTHR16301">
    <property type="entry name" value="IMPACT-RELATED"/>
    <property type="match status" value="1"/>
</dbReference>
<organism evidence="9 10">
    <name type="scientific">Claviceps pazoutovae</name>
    <dbReference type="NCBI Taxonomy" id="1649127"/>
    <lineage>
        <taxon>Eukaryota</taxon>
        <taxon>Fungi</taxon>
        <taxon>Dikarya</taxon>
        <taxon>Ascomycota</taxon>
        <taxon>Pezizomycotina</taxon>
        <taxon>Sordariomycetes</taxon>
        <taxon>Hypocreomycetidae</taxon>
        <taxon>Hypocreales</taxon>
        <taxon>Clavicipitaceae</taxon>
        <taxon>Claviceps</taxon>
    </lineage>
</organism>
<evidence type="ECO:0000256" key="3">
    <source>
        <dbReference type="ARBA" id="ARBA00022490"/>
    </source>
</evidence>
<keyword evidence="6" id="KW-0346">Stress response</keyword>
<dbReference type="PROSITE" id="PS00910">
    <property type="entry name" value="UPF0029"/>
    <property type="match status" value="1"/>
</dbReference>
<protein>
    <recommendedName>
        <fullName evidence="8">RWD domain-containing protein</fullName>
    </recommendedName>
</protein>
<dbReference type="InterPro" id="IPR023582">
    <property type="entry name" value="Impact"/>
</dbReference>
<evidence type="ECO:0000256" key="1">
    <source>
        <dbReference type="ARBA" id="ARBA00004496"/>
    </source>
</evidence>
<dbReference type="PROSITE" id="PS50908">
    <property type="entry name" value="RWD"/>
    <property type="match status" value="1"/>
</dbReference>
<dbReference type="InterPro" id="IPR020568">
    <property type="entry name" value="Ribosomal_Su5_D2-typ_SF"/>
</dbReference>
<keyword evidence="10" id="KW-1185">Reference proteome</keyword>
<dbReference type="EMBL" id="SRPO01000092">
    <property type="protein sequence ID" value="KAG5941678.1"/>
    <property type="molecule type" value="Genomic_DNA"/>
</dbReference>
<comment type="subcellular location">
    <subcellularLocation>
        <location evidence="1">Cytoplasm</location>
    </subcellularLocation>
</comment>
<accession>A0A9P7SIK2</accession>
<evidence type="ECO:0000313" key="9">
    <source>
        <dbReference type="EMBL" id="KAG5941678.1"/>
    </source>
</evidence>
<dbReference type="InterPro" id="IPR020569">
    <property type="entry name" value="UPF0029_Impact_CS"/>
</dbReference>
<dbReference type="SUPFAM" id="SSF54495">
    <property type="entry name" value="UBC-like"/>
    <property type="match status" value="1"/>
</dbReference>
<feature type="domain" description="RWD" evidence="8">
    <location>
        <begin position="7"/>
        <end position="124"/>
    </location>
</feature>
<dbReference type="Gene3D" id="3.30.230.30">
    <property type="entry name" value="Impact, N-terminal domain"/>
    <property type="match status" value="1"/>
</dbReference>
<comment type="caution">
    <text evidence="9">The sequence shown here is derived from an EMBL/GenBank/DDBJ whole genome shotgun (WGS) entry which is preliminary data.</text>
</comment>
<dbReference type="GO" id="GO:0005737">
    <property type="term" value="C:cytoplasm"/>
    <property type="evidence" value="ECO:0007669"/>
    <property type="project" value="UniProtKB-SubCell"/>
</dbReference>
<name>A0A9P7SIK2_9HYPO</name>
<keyword evidence="5" id="KW-0810">Translation regulation</keyword>
<dbReference type="Gene3D" id="3.10.110.10">
    <property type="entry name" value="Ubiquitin Conjugating Enzyme"/>
    <property type="match status" value="1"/>
</dbReference>
<keyword evidence="4" id="KW-0678">Repressor</keyword>
<gene>
    <name evidence="9" type="ORF">E4U60_007759</name>
</gene>
<feature type="region of interest" description="Disordered" evidence="7">
    <location>
        <begin position="122"/>
        <end position="184"/>
    </location>
</feature>
<evidence type="ECO:0000256" key="4">
    <source>
        <dbReference type="ARBA" id="ARBA00022491"/>
    </source>
</evidence>
<dbReference type="InterPro" id="IPR001498">
    <property type="entry name" value="Impact_N"/>
</dbReference>
<evidence type="ECO:0000256" key="6">
    <source>
        <dbReference type="ARBA" id="ARBA00023016"/>
    </source>
</evidence>